<name>A0ABR1S463_9PEZI</name>
<feature type="domain" description="Acyl-CoA thioesterase-like N-terminal HotDog" evidence="1">
    <location>
        <begin position="25"/>
        <end position="114"/>
    </location>
</feature>
<reference evidence="3 4" key="1">
    <citation type="submission" date="2023-01" db="EMBL/GenBank/DDBJ databases">
        <title>Analysis of 21 Apiospora genomes using comparative genomics revels a genus with tremendous synthesis potential of carbohydrate active enzymes and secondary metabolites.</title>
        <authorList>
            <person name="Sorensen T."/>
        </authorList>
    </citation>
    <scope>NUCLEOTIDE SEQUENCE [LARGE SCALE GENOMIC DNA]</scope>
    <source>
        <strain evidence="3 4">CBS 20057</strain>
    </source>
</reference>
<feature type="domain" description="Acyl-CoA thioesterase-like C-terminal" evidence="2">
    <location>
        <begin position="174"/>
        <end position="313"/>
    </location>
</feature>
<dbReference type="InterPro" id="IPR029069">
    <property type="entry name" value="HotDog_dom_sf"/>
</dbReference>
<evidence type="ECO:0000259" key="1">
    <source>
        <dbReference type="Pfam" id="PF13622"/>
    </source>
</evidence>
<sequence>MKNTLRDQTNLKQITSHTYSASYHTDWSLGRTLHGGAVAAVIHHAASTHLSTTLAAKDQPDILALHYDFLRPCELCDSIVIISDLKLGAATSTLRLELSQKGKLRVAAQATATNFDKLVGPTVPSAWALHPPPAPVPDFAKVLAHQPDDHWLPAIVAGEVLRFTRRQLVLNCGFPTAGVCDAWNTFQAGDERTDATYLTLMTDCVPSLSDTLLNNHGLYDARRNFEKIRAAARESPGQPAVLTNSYRELAESSVFNNTVTLDIEFKRRLPEGGVQWTFTRAATRMLESGRMDLDITICNEKMEYLCLARQVVLALDVSRKLGGDGGAKAKAAL</sequence>
<dbReference type="InterPro" id="IPR049449">
    <property type="entry name" value="TesB_ACOT8-like_N"/>
</dbReference>
<keyword evidence="4" id="KW-1185">Reference proteome</keyword>
<comment type="caution">
    <text evidence="3">The sequence shown here is derived from an EMBL/GenBank/DDBJ whole genome shotgun (WGS) entry which is preliminary data.</text>
</comment>
<dbReference type="PANTHER" id="PTHR38110">
    <property type="entry name" value="CHROMOSOME 23, WHOLE GENOME SHOTGUN SEQUENCE"/>
    <property type="match status" value="1"/>
</dbReference>
<organism evidence="3 4">
    <name type="scientific">Apiospora marii</name>
    <dbReference type="NCBI Taxonomy" id="335849"/>
    <lineage>
        <taxon>Eukaryota</taxon>
        <taxon>Fungi</taxon>
        <taxon>Dikarya</taxon>
        <taxon>Ascomycota</taxon>
        <taxon>Pezizomycotina</taxon>
        <taxon>Sordariomycetes</taxon>
        <taxon>Xylariomycetidae</taxon>
        <taxon>Amphisphaeriales</taxon>
        <taxon>Apiosporaceae</taxon>
        <taxon>Apiospora</taxon>
    </lineage>
</organism>
<dbReference type="Pfam" id="PF13622">
    <property type="entry name" value="4HBT_3"/>
    <property type="match status" value="1"/>
</dbReference>
<protein>
    <recommendedName>
        <fullName evidence="5">Thioesterase domain-containing protein</fullName>
    </recommendedName>
</protein>
<accession>A0ABR1S463</accession>
<dbReference type="Proteomes" id="UP001396898">
    <property type="component" value="Unassembled WGS sequence"/>
</dbReference>
<dbReference type="SUPFAM" id="SSF54637">
    <property type="entry name" value="Thioesterase/thiol ester dehydrase-isomerase"/>
    <property type="match status" value="1"/>
</dbReference>
<dbReference type="InterPro" id="IPR042171">
    <property type="entry name" value="Acyl-CoA_hotdog"/>
</dbReference>
<dbReference type="Pfam" id="PF20789">
    <property type="entry name" value="4HBT_3C"/>
    <property type="match status" value="1"/>
</dbReference>
<proteinExistence type="predicted"/>
<evidence type="ECO:0008006" key="5">
    <source>
        <dbReference type="Google" id="ProtNLM"/>
    </source>
</evidence>
<dbReference type="EMBL" id="JAQQWI010000007">
    <property type="protein sequence ID" value="KAK8026553.1"/>
    <property type="molecule type" value="Genomic_DNA"/>
</dbReference>
<evidence type="ECO:0000259" key="2">
    <source>
        <dbReference type="Pfam" id="PF20789"/>
    </source>
</evidence>
<dbReference type="Gene3D" id="2.40.160.210">
    <property type="entry name" value="Acyl-CoA thioesterase, double hotdog domain"/>
    <property type="match status" value="1"/>
</dbReference>
<dbReference type="PANTHER" id="PTHR38110:SF4">
    <property type="entry name" value="THIOESTERASE-LIKE SUPERFAMILY-DOMAIN-CONTAINING PROTEIN"/>
    <property type="match status" value="1"/>
</dbReference>
<dbReference type="InterPro" id="IPR049450">
    <property type="entry name" value="ACOT8-like_C"/>
</dbReference>
<evidence type="ECO:0000313" key="4">
    <source>
        <dbReference type="Proteomes" id="UP001396898"/>
    </source>
</evidence>
<evidence type="ECO:0000313" key="3">
    <source>
        <dbReference type="EMBL" id="KAK8026553.1"/>
    </source>
</evidence>
<gene>
    <name evidence="3" type="ORF">PG991_003609</name>
</gene>
<dbReference type="InterPro" id="IPR052389">
    <property type="entry name" value="Sec_Metab_Biosynth-Assoc"/>
</dbReference>